<dbReference type="InterPro" id="IPR001245">
    <property type="entry name" value="Ser-Thr/Tyr_kinase_cat_dom"/>
</dbReference>
<organism evidence="6 7">
    <name type="scientific">Cerrena zonata</name>
    <dbReference type="NCBI Taxonomy" id="2478898"/>
    <lineage>
        <taxon>Eukaryota</taxon>
        <taxon>Fungi</taxon>
        <taxon>Dikarya</taxon>
        <taxon>Basidiomycota</taxon>
        <taxon>Agaricomycotina</taxon>
        <taxon>Agaricomycetes</taxon>
        <taxon>Polyporales</taxon>
        <taxon>Cerrenaceae</taxon>
        <taxon>Cerrena</taxon>
    </lineage>
</organism>
<evidence type="ECO:0000256" key="1">
    <source>
        <dbReference type="ARBA" id="ARBA00022679"/>
    </source>
</evidence>
<comment type="caution">
    <text evidence="6">The sequence shown here is derived from an EMBL/GenBank/DDBJ whole genome shotgun (WGS) entry which is preliminary data.</text>
</comment>
<dbReference type="PANTHER" id="PTHR44329:SF288">
    <property type="entry name" value="MITOGEN-ACTIVATED PROTEIN KINASE KINASE KINASE 20"/>
    <property type="match status" value="1"/>
</dbReference>
<dbReference type="PROSITE" id="PS00109">
    <property type="entry name" value="PROTEIN_KINASE_TYR"/>
    <property type="match status" value="1"/>
</dbReference>
<dbReference type="InterPro" id="IPR051681">
    <property type="entry name" value="Ser/Thr_Kinases-Pseudokinases"/>
</dbReference>
<keyword evidence="1" id="KW-0808">Transferase</keyword>
<dbReference type="PROSITE" id="PS50011">
    <property type="entry name" value="PROTEIN_KINASE_DOM"/>
    <property type="match status" value="1"/>
</dbReference>
<evidence type="ECO:0000313" key="7">
    <source>
        <dbReference type="Proteomes" id="UP001385951"/>
    </source>
</evidence>
<dbReference type="SUPFAM" id="SSF56112">
    <property type="entry name" value="Protein kinase-like (PK-like)"/>
    <property type="match status" value="1"/>
</dbReference>
<evidence type="ECO:0000256" key="4">
    <source>
        <dbReference type="ARBA" id="ARBA00022840"/>
    </source>
</evidence>
<evidence type="ECO:0000256" key="3">
    <source>
        <dbReference type="ARBA" id="ARBA00022777"/>
    </source>
</evidence>
<dbReference type="Proteomes" id="UP001385951">
    <property type="component" value="Unassembled WGS sequence"/>
</dbReference>
<keyword evidence="7" id="KW-1185">Reference proteome</keyword>
<dbReference type="AlphaFoldDB" id="A0AAW0FC16"/>
<sequence length="479" mass="54116">MLRARGSSLSERRDIIVKRCKGYVGQLQGKNPFKMSTNDIRALIIKSLSCDDTREKILSFRDELAVSCMEEILQMLEGTSPVTPQEDVKHESRFKLRRLLVRLSKASTRMPDSLFLTGVYDPGKYASAGGGYSDVYLATLSSTPVALKRLRIFQHSTTTGNAYEGLCREALLWQQLKHPYILPFLGVDQESYRPYYCLVTPWMNHGNILHYMDEELSSKRTDPLPLARWYSEIIEGLQYLHHEHIIHGDLRGANILIGSDRSVRVGDFGMSQFGDSSSTSFGSRCGGAVRWMAPEILRGERLSYENDVYMFGCLWTELFTRRRPFYDIPHDFQVIAKKLENTHPTWPPASTHPRIPISPGDWEFILPCWDADTSKRPSTLSLAKLCSTQYHNSLFVQRKDVASEKAERKSTRDPFSPMSFQYSPNSSFGTHLSAEKKILTSVSPSIFNSDGSSPFSIVSNGVLSSPSTFSSRDGYVLVA</sequence>
<gene>
    <name evidence="6" type="ORF">QCA50_017972</name>
</gene>
<dbReference type="InterPro" id="IPR000719">
    <property type="entry name" value="Prot_kinase_dom"/>
</dbReference>
<keyword evidence="2" id="KW-0547">Nucleotide-binding</keyword>
<proteinExistence type="predicted"/>
<protein>
    <recommendedName>
        <fullName evidence="5">Protein kinase domain-containing protein</fullName>
    </recommendedName>
</protein>
<evidence type="ECO:0000313" key="6">
    <source>
        <dbReference type="EMBL" id="KAK7679028.1"/>
    </source>
</evidence>
<dbReference type="Gene3D" id="1.10.510.10">
    <property type="entry name" value="Transferase(Phosphotransferase) domain 1"/>
    <property type="match status" value="1"/>
</dbReference>
<dbReference type="EMBL" id="JASBNA010000064">
    <property type="protein sequence ID" value="KAK7679028.1"/>
    <property type="molecule type" value="Genomic_DNA"/>
</dbReference>
<dbReference type="GO" id="GO:0004674">
    <property type="term" value="F:protein serine/threonine kinase activity"/>
    <property type="evidence" value="ECO:0007669"/>
    <property type="project" value="TreeGrafter"/>
</dbReference>
<feature type="domain" description="Protein kinase" evidence="5">
    <location>
        <begin position="121"/>
        <end position="394"/>
    </location>
</feature>
<evidence type="ECO:0000259" key="5">
    <source>
        <dbReference type="PROSITE" id="PS50011"/>
    </source>
</evidence>
<keyword evidence="4" id="KW-0067">ATP-binding</keyword>
<dbReference type="GO" id="GO:0005524">
    <property type="term" value="F:ATP binding"/>
    <property type="evidence" value="ECO:0007669"/>
    <property type="project" value="UniProtKB-KW"/>
</dbReference>
<accession>A0AAW0FC16</accession>
<dbReference type="InterPro" id="IPR008266">
    <property type="entry name" value="Tyr_kinase_AS"/>
</dbReference>
<keyword evidence="3" id="KW-0418">Kinase</keyword>
<reference evidence="6 7" key="1">
    <citation type="submission" date="2022-09" db="EMBL/GenBank/DDBJ databases">
        <authorList>
            <person name="Palmer J.M."/>
        </authorList>
    </citation>
    <scope>NUCLEOTIDE SEQUENCE [LARGE SCALE GENOMIC DNA]</scope>
    <source>
        <strain evidence="6 7">DSM 7382</strain>
    </source>
</reference>
<name>A0AAW0FC16_9APHY</name>
<dbReference type="Pfam" id="PF07714">
    <property type="entry name" value="PK_Tyr_Ser-Thr"/>
    <property type="match status" value="1"/>
</dbReference>
<evidence type="ECO:0000256" key="2">
    <source>
        <dbReference type="ARBA" id="ARBA00022741"/>
    </source>
</evidence>
<dbReference type="PANTHER" id="PTHR44329">
    <property type="entry name" value="SERINE/THREONINE-PROTEIN KINASE TNNI3K-RELATED"/>
    <property type="match status" value="1"/>
</dbReference>
<dbReference type="InterPro" id="IPR011009">
    <property type="entry name" value="Kinase-like_dom_sf"/>
</dbReference>